<evidence type="ECO:0000313" key="2">
    <source>
        <dbReference type="Proteomes" id="UP000028012"/>
    </source>
</evidence>
<dbReference type="EMBL" id="JPHD02000160">
    <property type="protein sequence ID" value="KGE50277.1"/>
    <property type="molecule type" value="Genomic_DNA"/>
</dbReference>
<dbReference type="HOGENOM" id="CLU_1664581_0_0_6"/>
<organism evidence="1 2">
    <name type="scientific">Xanthomonas axonopodis pv. vasculorum</name>
    <dbReference type="NCBI Taxonomy" id="325777"/>
    <lineage>
        <taxon>Bacteria</taxon>
        <taxon>Pseudomonadati</taxon>
        <taxon>Pseudomonadota</taxon>
        <taxon>Gammaproteobacteria</taxon>
        <taxon>Lysobacterales</taxon>
        <taxon>Lysobacteraceae</taxon>
        <taxon>Xanthomonas</taxon>
    </lineage>
</organism>
<dbReference type="STRING" id="325777.GW15_0222090"/>
<dbReference type="eggNOG" id="COG5153">
    <property type="taxonomic scope" value="Bacteria"/>
</dbReference>
<dbReference type="Gene3D" id="3.40.50.1820">
    <property type="entry name" value="alpha/beta hydrolase"/>
    <property type="match status" value="1"/>
</dbReference>
<feature type="non-terminal residue" evidence="1">
    <location>
        <position position="159"/>
    </location>
</feature>
<dbReference type="Proteomes" id="UP000028012">
    <property type="component" value="Unassembled WGS sequence"/>
</dbReference>
<sequence>MSMTSQQYAALAYDVYSAPKEVGPNSKPVDIGGAPYQRLAYVDRPSGYQGILYKRMDTGELVVAHRGTEFDSQMLRDGLAADGGMVVTRHNAQVADAIEFTKHALEYAEKIGKGSKVPHVTVTGHSLGGDLAQVTAHHYGLQGETFNAYGAVSLDRRIP</sequence>
<name>A0A098PX47_9XANT</name>
<dbReference type="RefSeq" id="WP_042825316.1">
    <property type="nucleotide sequence ID" value="NZ_KN173641.1"/>
</dbReference>
<dbReference type="SUPFAM" id="SSF53474">
    <property type="entry name" value="alpha/beta-Hydrolases"/>
    <property type="match status" value="1"/>
</dbReference>
<dbReference type="AlphaFoldDB" id="A0A098PX47"/>
<gene>
    <name evidence="1" type="ORF">GW15_0222090</name>
</gene>
<evidence type="ECO:0000313" key="1">
    <source>
        <dbReference type="EMBL" id="KGE50277.1"/>
    </source>
</evidence>
<dbReference type="Pfam" id="PF26363">
    <property type="entry name" value="Phospholipase-like"/>
    <property type="match status" value="1"/>
</dbReference>
<accession>A0A098PX47</accession>
<proteinExistence type="predicted"/>
<protein>
    <recommendedName>
        <fullName evidence="3">Fungal lipase-like domain-containing protein</fullName>
    </recommendedName>
</protein>
<dbReference type="InterPro" id="IPR029058">
    <property type="entry name" value="AB_hydrolase_fold"/>
</dbReference>
<reference evidence="1 2" key="1">
    <citation type="submission" date="2014-09" db="EMBL/GenBank/DDBJ databases">
        <title>A draft genome sequence for Xanthomonas axonopodis pv. vasculorum NCPPB 900.</title>
        <authorList>
            <person name="Harrison J."/>
            <person name="Studholme D.J."/>
        </authorList>
    </citation>
    <scope>NUCLEOTIDE SEQUENCE [LARGE SCALE GENOMIC DNA]</scope>
    <source>
        <strain evidence="1 2">NCPPB 900</strain>
    </source>
</reference>
<evidence type="ECO:0008006" key="3">
    <source>
        <dbReference type="Google" id="ProtNLM"/>
    </source>
</evidence>
<comment type="caution">
    <text evidence="1">The sequence shown here is derived from an EMBL/GenBank/DDBJ whole genome shotgun (WGS) entry which is preliminary data.</text>
</comment>